<proteinExistence type="predicted"/>
<keyword evidence="1" id="KW-0812">Transmembrane</keyword>
<name>A0A7C5U720_CALS0</name>
<keyword evidence="1" id="KW-1133">Transmembrane helix</keyword>
<gene>
    <name evidence="2" type="ORF">ENM42_04705</name>
</gene>
<comment type="caution">
    <text evidence="2">The sequence shown here is derived from an EMBL/GenBank/DDBJ whole genome shotgun (WGS) entry which is preliminary data.</text>
</comment>
<reference evidence="2" key="1">
    <citation type="journal article" date="2020" name="mSystems">
        <title>Genome- and Community-Level Interaction Insights into Carbon Utilization and Element Cycling Functions of Hydrothermarchaeota in Hydrothermal Sediment.</title>
        <authorList>
            <person name="Zhou Z."/>
            <person name="Liu Y."/>
            <person name="Xu W."/>
            <person name="Pan J."/>
            <person name="Luo Z.H."/>
            <person name="Li M."/>
        </authorList>
    </citation>
    <scope>NUCLEOTIDE SEQUENCE [LARGE SCALE GENOMIC DNA]</scope>
    <source>
        <strain evidence="2">SpSt-1084</strain>
    </source>
</reference>
<evidence type="ECO:0000313" key="2">
    <source>
        <dbReference type="EMBL" id="HHR41113.1"/>
    </source>
</evidence>
<accession>A0A7C5U720</accession>
<feature type="transmembrane region" description="Helical" evidence="1">
    <location>
        <begin position="41"/>
        <end position="62"/>
    </location>
</feature>
<evidence type="ECO:0000256" key="1">
    <source>
        <dbReference type="SAM" id="Phobius"/>
    </source>
</evidence>
<keyword evidence="1" id="KW-0472">Membrane</keyword>
<dbReference type="EMBL" id="DRXS01000254">
    <property type="protein sequence ID" value="HHR41113.1"/>
    <property type="molecule type" value="Genomic_DNA"/>
</dbReference>
<sequence length="72" mass="7852">MAAAKFLGYFLMGFAVLGAFFYTAWWAGFINFLNPDDAVRLTALLVTLAVFLAVGFIGYVTATTKPPKPISR</sequence>
<dbReference type="AlphaFoldDB" id="A0A7C5U720"/>
<organism evidence="2">
    <name type="scientific">Caldiarchaeum subterraneum</name>
    <dbReference type="NCBI Taxonomy" id="311458"/>
    <lineage>
        <taxon>Archaea</taxon>
        <taxon>Nitrososphaerota</taxon>
        <taxon>Candidatus Caldarchaeales</taxon>
        <taxon>Candidatus Caldarchaeaceae</taxon>
        <taxon>Candidatus Caldarchaeum</taxon>
    </lineage>
</organism>
<feature type="transmembrane region" description="Helical" evidence="1">
    <location>
        <begin position="7"/>
        <end position="29"/>
    </location>
</feature>
<protein>
    <submittedName>
        <fullName evidence="2">Uncharacterized protein</fullName>
    </submittedName>
</protein>